<name>A0ABV9GXL6_9BURK</name>
<evidence type="ECO:0000256" key="4">
    <source>
        <dbReference type="ARBA" id="ARBA00022989"/>
    </source>
</evidence>
<reference evidence="8" key="1">
    <citation type="journal article" date="2019" name="Int. J. Syst. Evol. Microbiol.">
        <title>The Global Catalogue of Microorganisms (GCM) 10K type strain sequencing project: providing services to taxonomists for standard genome sequencing and annotation.</title>
        <authorList>
            <consortium name="The Broad Institute Genomics Platform"/>
            <consortium name="The Broad Institute Genome Sequencing Center for Infectious Disease"/>
            <person name="Wu L."/>
            <person name="Ma J."/>
        </authorList>
    </citation>
    <scope>NUCLEOTIDE SEQUENCE [LARGE SCALE GENOMIC DNA]</scope>
    <source>
        <strain evidence="8">JCM 11650</strain>
    </source>
</reference>
<dbReference type="NCBIfam" id="TIGR04408">
    <property type="entry name" value="LptG_lptG"/>
    <property type="match status" value="1"/>
</dbReference>
<evidence type="ECO:0000256" key="3">
    <source>
        <dbReference type="ARBA" id="ARBA00022692"/>
    </source>
</evidence>
<keyword evidence="2" id="KW-1003">Cell membrane</keyword>
<feature type="transmembrane region" description="Helical" evidence="6">
    <location>
        <begin position="12"/>
        <end position="30"/>
    </location>
</feature>
<keyword evidence="3 6" id="KW-0812">Transmembrane</keyword>
<dbReference type="InterPro" id="IPR005495">
    <property type="entry name" value="LptG/LptF_permease"/>
</dbReference>
<keyword evidence="8" id="KW-1185">Reference proteome</keyword>
<dbReference type="Proteomes" id="UP001595967">
    <property type="component" value="Unassembled WGS sequence"/>
</dbReference>
<accession>A0ABV9GXL6</accession>
<dbReference type="EMBL" id="JBHSEW010000002">
    <property type="protein sequence ID" value="MFC4621395.1"/>
    <property type="molecule type" value="Genomic_DNA"/>
</dbReference>
<dbReference type="PANTHER" id="PTHR33529:SF2">
    <property type="entry name" value="LIPOPOLYSACCHARIDE EXPORT SYSTEM PERMEASE PROTEIN LPTG"/>
    <property type="match status" value="1"/>
</dbReference>
<evidence type="ECO:0000256" key="1">
    <source>
        <dbReference type="ARBA" id="ARBA00004651"/>
    </source>
</evidence>
<dbReference type="PANTHER" id="PTHR33529">
    <property type="entry name" value="SLR0882 PROTEIN-RELATED"/>
    <property type="match status" value="1"/>
</dbReference>
<feature type="transmembrane region" description="Helical" evidence="6">
    <location>
        <begin position="42"/>
        <end position="58"/>
    </location>
</feature>
<evidence type="ECO:0000313" key="7">
    <source>
        <dbReference type="EMBL" id="MFC4621395.1"/>
    </source>
</evidence>
<evidence type="ECO:0000256" key="2">
    <source>
        <dbReference type="ARBA" id="ARBA00022475"/>
    </source>
</evidence>
<evidence type="ECO:0000256" key="6">
    <source>
        <dbReference type="SAM" id="Phobius"/>
    </source>
</evidence>
<feature type="transmembrane region" description="Helical" evidence="6">
    <location>
        <begin position="312"/>
        <end position="333"/>
    </location>
</feature>
<comment type="subcellular location">
    <subcellularLocation>
        <location evidence="1">Cell membrane</location>
        <topology evidence="1">Multi-pass membrane protein</topology>
    </subcellularLocation>
</comment>
<keyword evidence="4 6" id="KW-1133">Transmembrane helix</keyword>
<dbReference type="InterPro" id="IPR030923">
    <property type="entry name" value="LptG"/>
</dbReference>
<dbReference type="Pfam" id="PF03739">
    <property type="entry name" value="LptF_LptG"/>
    <property type="match status" value="1"/>
</dbReference>
<feature type="transmembrane region" description="Helical" evidence="6">
    <location>
        <begin position="102"/>
        <end position="123"/>
    </location>
</feature>
<feature type="transmembrane region" description="Helical" evidence="6">
    <location>
        <begin position="345"/>
        <end position="368"/>
    </location>
</feature>
<evidence type="ECO:0000313" key="8">
    <source>
        <dbReference type="Proteomes" id="UP001595967"/>
    </source>
</evidence>
<comment type="caution">
    <text evidence="7">The sequence shown here is derived from an EMBL/GenBank/DDBJ whole genome shotgun (WGS) entry which is preliminary data.</text>
</comment>
<protein>
    <submittedName>
        <fullName evidence="7">LPS export ABC transporter permease LptG</fullName>
    </submittedName>
</protein>
<proteinExistence type="predicted"/>
<gene>
    <name evidence="7" type="primary">lptG</name>
    <name evidence="7" type="ORF">ACFO3A_04120</name>
</gene>
<dbReference type="RefSeq" id="WP_377724219.1">
    <property type="nucleotide sequence ID" value="NZ_JBHSEW010000002.1"/>
</dbReference>
<feature type="transmembrane region" description="Helical" evidence="6">
    <location>
        <begin position="286"/>
        <end position="306"/>
    </location>
</feature>
<sequence length="370" mass="40706">MKIFRRLIFKEVISAVAFVSLGFLALFFFFDLLDEMRSVGRAPGYTLSYALLAVALEIPNHLYELLPITVLIGTIFVMARFAQSSEFTIMRTSGMGPWRALGTMVVLGLGFVLFTGFLGDYAAPAAQRLALQAQAKYLGASKSAGSTGAWLKERSPEGQMLAVNVGAIDANGRLGPVRIFAFDTEGRMRQQLHARSGQVAANTGKWELNDVQRSQFDYASSGEALSVQREQLSNFTFHSSITGDMALAAAHKPDHMPMLELWRFAQHLKANEQSAQKYEMAFWRKVFYPLSCLVMVVLALPFAYLHFRSGGIAGYVFGGVMAGISFFLLNNVFGYAGSLQNWSPLWSAAAPGLAYSVLSLAAFGWLVLRR</sequence>
<organism evidence="7 8">
    <name type="scientific">Comamonas nitrativorans</name>
    <dbReference type="NCBI Taxonomy" id="108437"/>
    <lineage>
        <taxon>Bacteria</taxon>
        <taxon>Pseudomonadati</taxon>
        <taxon>Pseudomonadota</taxon>
        <taxon>Betaproteobacteria</taxon>
        <taxon>Burkholderiales</taxon>
        <taxon>Comamonadaceae</taxon>
        <taxon>Comamonas</taxon>
    </lineage>
</organism>
<keyword evidence="5 6" id="KW-0472">Membrane</keyword>
<evidence type="ECO:0000256" key="5">
    <source>
        <dbReference type="ARBA" id="ARBA00023136"/>
    </source>
</evidence>
<feature type="transmembrane region" description="Helical" evidence="6">
    <location>
        <begin position="65"/>
        <end position="82"/>
    </location>
</feature>